<organism evidence="2 3">
    <name type="scientific">Fictibacillus terranigra</name>
    <dbReference type="NCBI Taxonomy" id="3058424"/>
    <lineage>
        <taxon>Bacteria</taxon>
        <taxon>Bacillati</taxon>
        <taxon>Bacillota</taxon>
        <taxon>Bacilli</taxon>
        <taxon>Bacillales</taxon>
        <taxon>Fictibacillaceae</taxon>
        <taxon>Fictibacillus</taxon>
    </lineage>
</organism>
<dbReference type="Proteomes" id="UP001168694">
    <property type="component" value="Unassembled WGS sequence"/>
</dbReference>
<dbReference type="InterPro" id="IPR029069">
    <property type="entry name" value="HotDog_dom_sf"/>
</dbReference>
<feature type="region of interest" description="Disordered" evidence="1">
    <location>
        <begin position="148"/>
        <end position="175"/>
    </location>
</feature>
<gene>
    <name evidence="2" type="ORF">QYF49_19240</name>
</gene>
<dbReference type="EMBL" id="JAUHLN010000004">
    <property type="protein sequence ID" value="MDN4075108.1"/>
    <property type="molecule type" value="Genomic_DNA"/>
</dbReference>
<dbReference type="Gene3D" id="3.10.129.10">
    <property type="entry name" value="Hotdog Thioesterase"/>
    <property type="match status" value="1"/>
</dbReference>
<dbReference type="InterPro" id="IPR027961">
    <property type="entry name" value="DUF4442"/>
</dbReference>
<dbReference type="Pfam" id="PF14539">
    <property type="entry name" value="DUF4442"/>
    <property type="match status" value="1"/>
</dbReference>
<dbReference type="SUPFAM" id="SSF54637">
    <property type="entry name" value="Thioesterase/thiol ester dehydrase-isomerase"/>
    <property type="match status" value="1"/>
</dbReference>
<evidence type="ECO:0000256" key="1">
    <source>
        <dbReference type="SAM" id="MobiDB-lite"/>
    </source>
</evidence>
<name>A0ABT8EB15_9BACL</name>
<evidence type="ECO:0000313" key="3">
    <source>
        <dbReference type="Proteomes" id="UP001168694"/>
    </source>
</evidence>
<comment type="caution">
    <text evidence="2">The sequence shown here is derived from an EMBL/GenBank/DDBJ whole genome shotgun (WGS) entry which is preliminary data.</text>
</comment>
<reference evidence="2" key="1">
    <citation type="submission" date="2023-06" db="EMBL/GenBank/DDBJ databases">
        <title>Draft Genome Sequences of Representative Paenibacillus Polymyxa, Bacillus cereus, Fictibacillus sp., and Brevibacillus agri Strains Isolated from Amazonian Dark Earth.</title>
        <authorList>
            <person name="Pellegrinetti T.A."/>
            <person name="Cunha I.C.M."/>
            <person name="Chaves M.G."/>
            <person name="Freitas A.S."/>
            <person name="Silva A.V.R."/>
            <person name="Tsai S.M."/>
            <person name="Mendes L.W."/>
        </authorList>
    </citation>
    <scope>NUCLEOTIDE SEQUENCE</scope>
    <source>
        <strain evidence="2">CENA-BCM004</strain>
    </source>
</reference>
<dbReference type="RefSeq" id="WP_290401219.1">
    <property type="nucleotide sequence ID" value="NZ_JAUHLN010000004.1"/>
</dbReference>
<protein>
    <submittedName>
        <fullName evidence="2">DUF4442 domain-containing protein</fullName>
    </submittedName>
</protein>
<evidence type="ECO:0000313" key="2">
    <source>
        <dbReference type="EMBL" id="MDN4075108.1"/>
    </source>
</evidence>
<proteinExistence type="predicted"/>
<accession>A0ABT8EB15</accession>
<keyword evidence="3" id="KW-1185">Reference proteome</keyword>
<sequence>MKESWKTRVVRYGFNLFPAFRGTGARVLHIAEDYSEIRIKLPLNWRTRNYVGTIFGGSMYGAVDPVYMFMFLKMLGNDYIVWDKAASIRFKKPGKNTLYASFKITGEELDEVKRTLEEKRSIDRVYNVELVDENGTVHAAVEKTIYMRKKDREGSPSSGNVVSLAKSESKFQKSE</sequence>